<evidence type="ECO:0000256" key="5">
    <source>
        <dbReference type="SAM" id="Phobius"/>
    </source>
</evidence>
<dbReference type="PANTHER" id="PTHR31851">
    <property type="entry name" value="FE(2+)/MN(2+) TRANSPORTER PCL1"/>
    <property type="match status" value="1"/>
</dbReference>
<keyword evidence="2 5" id="KW-0812">Transmembrane</keyword>
<keyword evidence="4 5" id="KW-0472">Membrane</keyword>
<proteinExistence type="predicted"/>
<dbReference type="AlphaFoldDB" id="A0A533I3X1"/>
<organism evidence="6 7">
    <name type="scientific">Paracoccus denitrificans</name>
    <dbReference type="NCBI Taxonomy" id="266"/>
    <lineage>
        <taxon>Bacteria</taxon>
        <taxon>Pseudomonadati</taxon>
        <taxon>Pseudomonadota</taxon>
        <taxon>Alphaproteobacteria</taxon>
        <taxon>Rhodobacterales</taxon>
        <taxon>Paracoccaceae</taxon>
        <taxon>Paracoccus</taxon>
    </lineage>
</organism>
<evidence type="ECO:0000313" key="7">
    <source>
        <dbReference type="Proteomes" id="UP000315344"/>
    </source>
</evidence>
<comment type="subcellular location">
    <subcellularLocation>
        <location evidence="1">Endomembrane system</location>
        <topology evidence="1">Multi-pass membrane protein</topology>
    </subcellularLocation>
</comment>
<accession>A0A533I3X1</accession>
<dbReference type="Proteomes" id="UP000315344">
    <property type="component" value="Unassembled WGS sequence"/>
</dbReference>
<evidence type="ECO:0000256" key="1">
    <source>
        <dbReference type="ARBA" id="ARBA00004127"/>
    </source>
</evidence>
<reference evidence="6 7" key="1">
    <citation type="journal article" date="2017" name="Nat. Commun.">
        <title>In situ click chemistry generation of cyclooxygenase-2 inhibitors.</title>
        <authorList>
            <person name="Bhardwaj A."/>
            <person name="Kaur J."/>
            <person name="Wuest M."/>
            <person name="Wuest F."/>
        </authorList>
    </citation>
    <scope>NUCLEOTIDE SEQUENCE [LARGE SCALE GENOMIC DNA]</scope>
    <source>
        <strain evidence="6">S2_012_000_R3_94</strain>
    </source>
</reference>
<feature type="transmembrane region" description="Helical" evidence="5">
    <location>
        <begin position="211"/>
        <end position="233"/>
    </location>
</feature>
<feature type="transmembrane region" description="Helical" evidence="5">
    <location>
        <begin position="154"/>
        <end position="175"/>
    </location>
</feature>
<feature type="transmembrane region" description="Helical" evidence="5">
    <location>
        <begin position="181"/>
        <end position="199"/>
    </location>
</feature>
<keyword evidence="3 5" id="KW-1133">Transmembrane helix</keyword>
<evidence type="ECO:0000256" key="2">
    <source>
        <dbReference type="ARBA" id="ARBA00022692"/>
    </source>
</evidence>
<comment type="caution">
    <text evidence="6">The sequence shown here is derived from an EMBL/GenBank/DDBJ whole genome shotgun (WGS) entry which is preliminary data.</text>
</comment>
<dbReference type="GO" id="GO:0012505">
    <property type="term" value="C:endomembrane system"/>
    <property type="evidence" value="ECO:0007669"/>
    <property type="project" value="UniProtKB-SubCell"/>
</dbReference>
<protein>
    <submittedName>
        <fullName evidence="6">VIT family protein</fullName>
    </submittedName>
</protein>
<name>A0A533I3X1_PARDE</name>
<sequence>MSRYTHADAHPDDPHFISRSGWLRAAVLGANDGIVSVASLLVGIAASGADRHAVLLAGVAGLSAGALSMAAGEYVSVSSQADIERADIRRETRALDEDPETELIELAEIYEARGLAPETAMRVAREMTEYDALGAHIRDELGLSDVVAANPLQAAATSALTFSLAAAIPLAGAWLAPAAVIVPYVLVATLLALAVLGFVGARAGGAPWGRAVVRVVFWGCVAMGITAVIGKIFGVTMG</sequence>
<evidence type="ECO:0000313" key="6">
    <source>
        <dbReference type="EMBL" id="TKW66369.1"/>
    </source>
</evidence>
<dbReference type="GO" id="GO:0030026">
    <property type="term" value="P:intracellular manganese ion homeostasis"/>
    <property type="evidence" value="ECO:0007669"/>
    <property type="project" value="InterPro"/>
</dbReference>
<evidence type="ECO:0000256" key="3">
    <source>
        <dbReference type="ARBA" id="ARBA00022989"/>
    </source>
</evidence>
<gene>
    <name evidence="6" type="ORF">DI616_10435</name>
</gene>
<dbReference type="GO" id="GO:0005384">
    <property type="term" value="F:manganese ion transmembrane transporter activity"/>
    <property type="evidence" value="ECO:0007669"/>
    <property type="project" value="InterPro"/>
</dbReference>
<dbReference type="CDD" id="cd02432">
    <property type="entry name" value="Nodulin-21_like_1"/>
    <property type="match status" value="1"/>
</dbReference>
<dbReference type="Pfam" id="PF01988">
    <property type="entry name" value="VIT1"/>
    <property type="match status" value="1"/>
</dbReference>
<dbReference type="InterPro" id="IPR008217">
    <property type="entry name" value="Ccc1_fam"/>
</dbReference>
<feature type="transmembrane region" description="Helical" evidence="5">
    <location>
        <begin position="52"/>
        <end position="75"/>
    </location>
</feature>
<dbReference type="EMBL" id="VAFL01000007">
    <property type="protein sequence ID" value="TKW66369.1"/>
    <property type="molecule type" value="Genomic_DNA"/>
</dbReference>
<evidence type="ECO:0000256" key="4">
    <source>
        <dbReference type="ARBA" id="ARBA00023136"/>
    </source>
</evidence>
<feature type="transmembrane region" description="Helical" evidence="5">
    <location>
        <begin position="21"/>
        <end position="46"/>
    </location>
</feature>